<keyword evidence="3" id="KW-1185">Reference proteome</keyword>
<dbReference type="PROSITE" id="PS50097">
    <property type="entry name" value="BTB"/>
    <property type="match status" value="1"/>
</dbReference>
<sequence>MDHVDGDSISRVVVQGFYRLALRTSVAICNTVTSALVAPVDAIFSGDRTPYQVGYFLRKLKIQSFVELPAANHRLLLKASTAVGDQLRFIEPDFLREVVEFRTHTVAKLFDKQLIDVRTMDAILLYMLKGAVHTSHLPLLVLADNCLTHGSPQQSTKYVCKGDIPLHLFSASHFVHEAMEEEIRDLLISSPDMNVKIFDAVGVLDLVKQRVQPASRCILSEETKHWISGFWDTYRRLPSPPAPTSLDPLPLIPTTNGDYISLEYCRRDDVISEPRDERGALVSAMQRMDLVFCQIPEPLRASFDKPFNLGSFLRAIQLKSDPFQSLSSDETREVCHWIRSQVYGCIDKGSRNIIRKLAIWPAKKNNRVVLLDTHSLEMLPDGVSVDIFDGYVKPGNAIANFSRALHTALSWPPVRQTLTSDTLAQLLTFPVVLHPANEDSYVTLLQAFLDLGGAGKIPVPDGNLRVRQVDELYDHSVQLFSDALQSSERSVFLHRSFRHMNQQLRLKGLRFKVDWDSFLLCAQTVDADLTHRQFTEALIMPRAQIVFESYISRMPGIVMSNANKWRQLNSLRLIPRNTHRSTSSSYDPDSYCRDLPHIVAPGQILQARYEQVAWTQRALFQPEVEPMAVASLIALNSSLGVPTALEVVKHLEVLALRVAPEHPGNRTLLQQIRATYEWLSENRDNARHHLMSTREALFLNVDDPSSEPWEWRSAAQLLFNIEYDYEETKTFRVRRFLQDYRPLLLAAGAGSEDAVDYHPGTTSRDGHALRDAFNRMRMAGELTDILLVPSEQTGEDIDVETLRAHSTFLAAAIPHVRDALLGWRESTSNEYSFPGTYFGARAVLDFIYRGQIRHNPGETGDGHMTFLRDLLELLKDADLWDMPELKDEIGRLVKEWKLLSRDTYWMSKSLFPPYAPLSLSFKACR</sequence>
<comment type="caution">
    <text evidence="2">The sequence shown here is derived from an EMBL/GenBank/DDBJ whole genome shotgun (WGS) entry which is preliminary data.</text>
</comment>
<reference evidence="2" key="1">
    <citation type="submission" date="2023-03" db="EMBL/GenBank/DDBJ databases">
        <title>Massive genome expansion in bonnet fungi (Mycena s.s.) driven by repeated elements and novel gene families across ecological guilds.</title>
        <authorList>
            <consortium name="Lawrence Berkeley National Laboratory"/>
            <person name="Harder C.B."/>
            <person name="Miyauchi S."/>
            <person name="Viragh M."/>
            <person name="Kuo A."/>
            <person name="Thoen E."/>
            <person name="Andreopoulos B."/>
            <person name="Lu D."/>
            <person name="Skrede I."/>
            <person name="Drula E."/>
            <person name="Henrissat B."/>
            <person name="Morin E."/>
            <person name="Kohler A."/>
            <person name="Barry K."/>
            <person name="LaButti K."/>
            <person name="Morin E."/>
            <person name="Salamov A."/>
            <person name="Lipzen A."/>
            <person name="Mereny Z."/>
            <person name="Hegedus B."/>
            <person name="Baldrian P."/>
            <person name="Stursova M."/>
            <person name="Weitz H."/>
            <person name="Taylor A."/>
            <person name="Grigoriev I.V."/>
            <person name="Nagy L.G."/>
            <person name="Martin F."/>
            <person name="Kauserud H."/>
        </authorList>
    </citation>
    <scope>NUCLEOTIDE SEQUENCE</scope>
    <source>
        <strain evidence="2">CBHHK173m</strain>
    </source>
</reference>
<evidence type="ECO:0000313" key="2">
    <source>
        <dbReference type="EMBL" id="KAJ7085657.1"/>
    </source>
</evidence>
<feature type="domain" description="BTB" evidence="1">
    <location>
        <begin position="783"/>
        <end position="856"/>
    </location>
</feature>
<dbReference type="AlphaFoldDB" id="A0AAD6U255"/>
<dbReference type="Proteomes" id="UP001222325">
    <property type="component" value="Unassembled WGS sequence"/>
</dbReference>
<evidence type="ECO:0000313" key="3">
    <source>
        <dbReference type="Proteomes" id="UP001222325"/>
    </source>
</evidence>
<name>A0AAD6U255_9AGAR</name>
<protein>
    <recommendedName>
        <fullName evidence="1">BTB domain-containing protein</fullName>
    </recommendedName>
</protein>
<evidence type="ECO:0000259" key="1">
    <source>
        <dbReference type="PROSITE" id="PS50097"/>
    </source>
</evidence>
<proteinExistence type="predicted"/>
<dbReference type="Gene3D" id="3.30.710.10">
    <property type="entry name" value="Potassium Channel Kv1.1, Chain A"/>
    <property type="match status" value="1"/>
</dbReference>
<organism evidence="2 3">
    <name type="scientific">Mycena belliarum</name>
    <dbReference type="NCBI Taxonomy" id="1033014"/>
    <lineage>
        <taxon>Eukaryota</taxon>
        <taxon>Fungi</taxon>
        <taxon>Dikarya</taxon>
        <taxon>Basidiomycota</taxon>
        <taxon>Agaricomycotina</taxon>
        <taxon>Agaricomycetes</taxon>
        <taxon>Agaricomycetidae</taxon>
        <taxon>Agaricales</taxon>
        <taxon>Marasmiineae</taxon>
        <taxon>Mycenaceae</taxon>
        <taxon>Mycena</taxon>
    </lineage>
</organism>
<dbReference type="Pfam" id="PF00651">
    <property type="entry name" value="BTB"/>
    <property type="match status" value="1"/>
</dbReference>
<dbReference type="SMART" id="SM00225">
    <property type="entry name" value="BTB"/>
    <property type="match status" value="1"/>
</dbReference>
<dbReference type="SUPFAM" id="SSF54695">
    <property type="entry name" value="POZ domain"/>
    <property type="match status" value="1"/>
</dbReference>
<dbReference type="EMBL" id="JARJCN010000033">
    <property type="protein sequence ID" value="KAJ7085657.1"/>
    <property type="molecule type" value="Genomic_DNA"/>
</dbReference>
<dbReference type="InterPro" id="IPR011333">
    <property type="entry name" value="SKP1/BTB/POZ_sf"/>
</dbReference>
<dbReference type="InterPro" id="IPR000210">
    <property type="entry name" value="BTB/POZ_dom"/>
</dbReference>
<accession>A0AAD6U255</accession>
<gene>
    <name evidence="2" type="ORF">B0H15DRAFT_363185</name>
</gene>